<protein>
    <submittedName>
        <fullName evidence="5">Branched-chain amino acid ABC transporter, amino acid-binding protein (TC 3.A.1.4.1)</fullName>
    </submittedName>
</protein>
<keyword evidence="3" id="KW-0029">Amino-acid transport</keyword>
<name>A0A3B0TCM6_9ZZZZ</name>
<dbReference type="PANTHER" id="PTHR30483">
    <property type="entry name" value="LEUCINE-SPECIFIC-BINDING PROTEIN"/>
    <property type="match status" value="1"/>
</dbReference>
<keyword evidence="2" id="KW-0732">Signal</keyword>
<feature type="domain" description="Leucine-binding protein" evidence="4">
    <location>
        <begin position="26"/>
        <end position="338"/>
    </location>
</feature>
<dbReference type="CDD" id="cd06346">
    <property type="entry name" value="PBP1_ABC_ligand_binding-like"/>
    <property type="match status" value="1"/>
</dbReference>
<evidence type="ECO:0000256" key="1">
    <source>
        <dbReference type="ARBA" id="ARBA00022448"/>
    </source>
</evidence>
<dbReference type="EMBL" id="UOEQ01000045">
    <property type="protein sequence ID" value="VAW14630.1"/>
    <property type="molecule type" value="Genomic_DNA"/>
</dbReference>
<evidence type="ECO:0000256" key="3">
    <source>
        <dbReference type="ARBA" id="ARBA00022970"/>
    </source>
</evidence>
<proteinExistence type="predicted"/>
<dbReference type="InterPro" id="IPR000709">
    <property type="entry name" value="Leu_Ile_Val-bd"/>
</dbReference>
<evidence type="ECO:0000259" key="4">
    <source>
        <dbReference type="Pfam" id="PF13458"/>
    </source>
</evidence>
<dbReference type="InterPro" id="IPR028081">
    <property type="entry name" value="Leu-bd"/>
</dbReference>
<evidence type="ECO:0000256" key="2">
    <source>
        <dbReference type="ARBA" id="ARBA00022729"/>
    </source>
</evidence>
<accession>A0A3B0TCM6</accession>
<dbReference type="Pfam" id="PF13458">
    <property type="entry name" value="Peripla_BP_6"/>
    <property type="match status" value="1"/>
</dbReference>
<dbReference type="PRINTS" id="PR00337">
    <property type="entry name" value="LEUILEVALBP"/>
</dbReference>
<reference evidence="5" key="1">
    <citation type="submission" date="2018-06" db="EMBL/GenBank/DDBJ databases">
        <authorList>
            <person name="Zhirakovskaya E."/>
        </authorList>
    </citation>
    <scope>NUCLEOTIDE SEQUENCE</scope>
</reference>
<evidence type="ECO:0000313" key="5">
    <source>
        <dbReference type="EMBL" id="VAW14630.1"/>
    </source>
</evidence>
<dbReference type="InterPro" id="IPR051010">
    <property type="entry name" value="BCAA_transport"/>
</dbReference>
<dbReference type="SUPFAM" id="SSF53822">
    <property type="entry name" value="Periplasmic binding protein-like I"/>
    <property type="match status" value="1"/>
</dbReference>
<dbReference type="GO" id="GO:0006865">
    <property type="term" value="P:amino acid transport"/>
    <property type="evidence" value="ECO:0007669"/>
    <property type="project" value="UniProtKB-KW"/>
</dbReference>
<organism evidence="5">
    <name type="scientific">hydrothermal vent metagenome</name>
    <dbReference type="NCBI Taxonomy" id="652676"/>
    <lineage>
        <taxon>unclassified sequences</taxon>
        <taxon>metagenomes</taxon>
        <taxon>ecological metagenomes</taxon>
    </lineage>
</organism>
<dbReference type="AlphaFoldDB" id="A0A3B0TCM6"/>
<keyword evidence="1" id="KW-0813">Transport</keyword>
<sequence length="401" mass="40155">MQIFKKSILAALAISALSATSPAVAQVKLGFLGGFTGPIESLTPPIFDGAKLAVDQVNAQGGILGTTLEISSADTTCADATAAGNAADKMVNTDQVLAIVGALCSGATISAANTAGIPGNVVLISPASTAPSLSEIDDNDLVFRTAPSDAYQGDVLARLLLSKGITEIAVAYVNNDYGKGFADALGASFEANGGTVAASEGHEDGKADYRAELGSLAATGAQNLVVLAYANGSGQTMLRQAVEAGDFTTYIGGDGMVGNELFTGIDTGAVEGMIATKPGTPDLPGAALYTELASAAGLDPTAIFAPQAYDAAFILALAIEAKGSNDREGLAASVRAVSTAPGEVILPGEWAKAVALLAEGKDINYEGASGQHEFDDAGDVPGTIVEMVVNDGSFVEVGAAM</sequence>
<dbReference type="Gene3D" id="3.40.50.2300">
    <property type="match status" value="2"/>
</dbReference>
<dbReference type="PANTHER" id="PTHR30483:SF6">
    <property type="entry name" value="PERIPLASMIC BINDING PROTEIN OF ABC TRANSPORTER FOR NATURAL AMINO ACIDS"/>
    <property type="match status" value="1"/>
</dbReference>
<gene>
    <name evidence="5" type="ORF">MNBD_ALPHA11-963</name>
</gene>
<dbReference type="InterPro" id="IPR028082">
    <property type="entry name" value="Peripla_BP_I"/>
</dbReference>